<reference evidence="1" key="1">
    <citation type="journal article" date="2013" name="J. Plant Res.">
        <title>Effect of fungi and light on seed germination of three Opuntia species from semiarid lands of central Mexico.</title>
        <authorList>
            <person name="Delgado-Sanchez P."/>
            <person name="Jimenez-Bremont J.F."/>
            <person name="Guerrero-Gonzalez Mde L."/>
            <person name="Flores J."/>
        </authorList>
    </citation>
    <scope>NUCLEOTIDE SEQUENCE</scope>
    <source>
        <tissue evidence="1">Cladode</tissue>
    </source>
</reference>
<name>A0A7C9AU60_OPUST</name>
<reference evidence="1" key="2">
    <citation type="submission" date="2020-07" db="EMBL/GenBank/DDBJ databases">
        <authorList>
            <person name="Vera ALvarez R."/>
            <person name="Arias-Moreno D.M."/>
            <person name="Jimenez-Jacinto V."/>
            <person name="Jimenez-Bremont J.F."/>
            <person name="Swaminathan K."/>
            <person name="Moose S.P."/>
            <person name="Guerrero-Gonzalez M.L."/>
            <person name="Marino-Ramirez L."/>
            <person name="Landsman D."/>
            <person name="Rodriguez-Kessler M."/>
            <person name="Delgado-Sanchez P."/>
        </authorList>
    </citation>
    <scope>NUCLEOTIDE SEQUENCE</scope>
    <source>
        <tissue evidence="1">Cladode</tissue>
    </source>
</reference>
<proteinExistence type="predicted"/>
<evidence type="ECO:0000313" key="1">
    <source>
        <dbReference type="EMBL" id="MBA4675257.1"/>
    </source>
</evidence>
<protein>
    <submittedName>
        <fullName evidence="1">Uncharacterized protein</fullName>
    </submittedName>
</protein>
<dbReference type="EMBL" id="GISG01266609">
    <property type="protein sequence ID" value="MBA4675257.1"/>
    <property type="molecule type" value="Transcribed_RNA"/>
</dbReference>
<dbReference type="AlphaFoldDB" id="A0A7C9AU60"/>
<sequence length="100" mass="10946">MTACTVSKGCCSNSLSLFFGYPITNTSRQQAAGKSKLSRRAREFLASPPDFVKLSNSTHIDIILVFQNHTVGAGREGNLFNFYWVGTYLSGPHPHGRPSP</sequence>
<organism evidence="1">
    <name type="scientific">Opuntia streptacantha</name>
    <name type="common">Prickly pear cactus</name>
    <name type="synonym">Opuntia cardona</name>
    <dbReference type="NCBI Taxonomy" id="393608"/>
    <lineage>
        <taxon>Eukaryota</taxon>
        <taxon>Viridiplantae</taxon>
        <taxon>Streptophyta</taxon>
        <taxon>Embryophyta</taxon>
        <taxon>Tracheophyta</taxon>
        <taxon>Spermatophyta</taxon>
        <taxon>Magnoliopsida</taxon>
        <taxon>eudicotyledons</taxon>
        <taxon>Gunneridae</taxon>
        <taxon>Pentapetalae</taxon>
        <taxon>Caryophyllales</taxon>
        <taxon>Cactineae</taxon>
        <taxon>Cactaceae</taxon>
        <taxon>Opuntioideae</taxon>
        <taxon>Opuntia</taxon>
    </lineage>
</organism>
<accession>A0A7C9AU60</accession>